<dbReference type="EMBL" id="QKYT01000434">
    <property type="protein sequence ID" value="RIA85308.1"/>
    <property type="molecule type" value="Genomic_DNA"/>
</dbReference>
<keyword evidence="2" id="KW-1185">Reference proteome</keyword>
<reference evidence="1 2" key="1">
    <citation type="submission" date="2018-06" db="EMBL/GenBank/DDBJ databases">
        <title>Comparative genomics reveals the genomic features of Rhizophagus irregularis, R. cerebriforme, R. diaphanum and Gigaspora rosea, and their symbiotic lifestyle signature.</title>
        <authorList>
            <person name="Morin E."/>
            <person name="San Clemente H."/>
            <person name="Chen E.C.H."/>
            <person name="De La Providencia I."/>
            <person name="Hainaut M."/>
            <person name="Kuo A."/>
            <person name="Kohler A."/>
            <person name="Murat C."/>
            <person name="Tang N."/>
            <person name="Roy S."/>
            <person name="Loubradou J."/>
            <person name="Henrissat B."/>
            <person name="Grigoriev I.V."/>
            <person name="Corradi N."/>
            <person name="Roux C."/>
            <person name="Martin F.M."/>
        </authorList>
    </citation>
    <scope>NUCLEOTIDE SEQUENCE [LARGE SCALE GENOMIC DNA]</scope>
    <source>
        <strain evidence="1 2">DAOM 227022</strain>
    </source>
</reference>
<accession>A0A397SH08</accession>
<organism evidence="1 2">
    <name type="scientific">Glomus cerebriforme</name>
    <dbReference type="NCBI Taxonomy" id="658196"/>
    <lineage>
        <taxon>Eukaryota</taxon>
        <taxon>Fungi</taxon>
        <taxon>Fungi incertae sedis</taxon>
        <taxon>Mucoromycota</taxon>
        <taxon>Glomeromycotina</taxon>
        <taxon>Glomeromycetes</taxon>
        <taxon>Glomerales</taxon>
        <taxon>Glomeraceae</taxon>
        <taxon>Glomus</taxon>
    </lineage>
</organism>
<sequence length="192" mass="21606">MRGTGLAVVLAWRFQEMYEEVTSNFPSGFVLYLRRLMGFLGLGRLTVYLTFQKIGSLVMLYVIAGRCWLGFGFELESQEIGIEIFLADDVVRNHNLDVIGSPVATVRLVFQRSKFVDEVISAMKRSIRGQSITVVTVEKYCDVFVNDVAMSVSTGTKQISCWWKVRSITRGRTRKASNGEVSTLDRNSSIVV</sequence>
<dbReference type="Proteomes" id="UP000265703">
    <property type="component" value="Unassembled WGS sequence"/>
</dbReference>
<dbReference type="AlphaFoldDB" id="A0A397SH08"/>
<gene>
    <name evidence="1" type="ORF">C1645_830990</name>
</gene>
<protein>
    <submittedName>
        <fullName evidence="1">Uncharacterized protein</fullName>
    </submittedName>
</protein>
<proteinExistence type="predicted"/>
<comment type="caution">
    <text evidence="1">The sequence shown here is derived from an EMBL/GenBank/DDBJ whole genome shotgun (WGS) entry which is preliminary data.</text>
</comment>
<evidence type="ECO:0000313" key="1">
    <source>
        <dbReference type="EMBL" id="RIA85308.1"/>
    </source>
</evidence>
<evidence type="ECO:0000313" key="2">
    <source>
        <dbReference type="Proteomes" id="UP000265703"/>
    </source>
</evidence>
<name>A0A397SH08_9GLOM</name>